<organism evidence="1">
    <name type="scientific">marine sediment metagenome</name>
    <dbReference type="NCBI Taxonomy" id="412755"/>
    <lineage>
        <taxon>unclassified sequences</taxon>
        <taxon>metagenomes</taxon>
        <taxon>ecological metagenomes</taxon>
    </lineage>
</organism>
<dbReference type="EMBL" id="BARU01017261">
    <property type="protein sequence ID" value="GAH58256.1"/>
    <property type="molecule type" value="Genomic_DNA"/>
</dbReference>
<name>X1GJZ9_9ZZZZ</name>
<dbReference type="AlphaFoldDB" id="X1GJZ9"/>
<sequence length="60" mass="6890">MVDEIKKAKKVFKDAWDALDDFFEEKRSDTIMEKEKKAKKGKVALAKFSKGIIGKTNQIN</sequence>
<accession>X1GJZ9</accession>
<reference evidence="1" key="1">
    <citation type="journal article" date="2014" name="Front. Microbiol.">
        <title>High frequency of phylogenetically diverse reductive dehalogenase-homologous genes in deep subseafloor sedimentary metagenomes.</title>
        <authorList>
            <person name="Kawai M."/>
            <person name="Futagami T."/>
            <person name="Toyoda A."/>
            <person name="Takaki Y."/>
            <person name="Nishi S."/>
            <person name="Hori S."/>
            <person name="Arai W."/>
            <person name="Tsubouchi T."/>
            <person name="Morono Y."/>
            <person name="Uchiyama I."/>
            <person name="Ito T."/>
            <person name="Fujiyama A."/>
            <person name="Inagaki F."/>
            <person name="Takami H."/>
        </authorList>
    </citation>
    <scope>NUCLEOTIDE SEQUENCE</scope>
    <source>
        <strain evidence="1">Expedition CK06-06</strain>
    </source>
</reference>
<feature type="non-terminal residue" evidence="1">
    <location>
        <position position="60"/>
    </location>
</feature>
<protein>
    <submittedName>
        <fullName evidence="1">Uncharacterized protein</fullName>
    </submittedName>
</protein>
<proteinExistence type="predicted"/>
<evidence type="ECO:0000313" key="1">
    <source>
        <dbReference type="EMBL" id="GAH58256.1"/>
    </source>
</evidence>
<comment type="caution">
    <text evidence="1">The sequence shown here is derived from an EMBL/GenBank/DDBJ whole genome shotgun (WGS) entry which is preliminary data.</text>
</comment>
<gene>
    <name evidence="1" type="ORF">S03H2_28642</name>
</gene>